<dbReference type="PROSITE" id="PS50048">
    <property type="entry name" value="ZN2_CY6_FUNGAL_2"/>
    <property type="match status" value="1"/>
</dbReference>
<dbReference type="EMBL" id="KZ613954">
    <property type="protein sequence ID" value="PMD34269.1"/>
    <property type="molecule type" value="Genomic_DNA"/>
</dbReference>
<evidence type="ECO:0000313" key="4">
    <source>
        <dbReference type="Proteomes" id="UP000235786"/>
    </source>
</evidence>
<dbReference type="SUPFAM" id="SSF57701">
    <property type="entry name" value="Zn2/Cys6 DNA-binding domain"/>
    <property type="match status" value="1"/>
</dbReference>
<sequence length="451" mass="50301">MVGAKSVGCATCKRRKIKCDERFPICANCERAKRHCPGPKVRFIRFIGPGNEEHMRGDTVQITILPRPPSCSRSESLAATLATRLDGIKEIGYQLQTLGKFFPDIVPRVGHSPALDAVVKCLLDAHQRFIVGKSSSCDEDLRNYNHAMCLIRKDLNQLRSRTPSETVCASMLLCRYEVLNRDTRAWFTHGGGVAALIKAWGPERITSDFDLALFKSNYGSIISASIFDGQECFVTTPAWEAVRIRCDNSKVGYDPQLSELLAAFAMLPNLLRSIKSTKNDPRVSLIHEARSFKERISRSTPIMEQDLKDPTIVFESLASPASCKPTYYTFTVPKISWRFCLYWAMIIIANSILMLQGEVESSLLEENQSAADNICKSIEGFRRLKPLGALFAPLILSSASGVLNVDMREKLAEEYWDLLDPLQSQPRELSGATMQLLFDTLTGSVAPGKYC</sequence>
<accession>A0A2J6R702</accession>
<gene>
    <name evidence="3" type="ORF">L207DRAFT_588867</name>
</gene>
<dbReference type="InterPro" id="IPR001138">
    <property type="entry name" value="Zn2Cys6_DnaBD"/>
</dbReference>
<evidence type="ECO:0000256" key="1">
    <source>
        <dbReference type="ARBA" id="ARBA00023242"/>
    </source>
</evidence>
<feature type="domain" description="Zn(2)-C6 fungal-type" evidence="2">
    <location>
        <begin position="8"/>
        <end position="36"/>
    </location>
</feature>
<dbReference type="PROSITE" id="PS00463">
    <property type="entry name" value="ZN2_CY6_FUNGAL_1"/>
    <property type="match status" value="1"/>
</dbReference>
<dbReference type="Pfam" id="PF00172">
    <property type="entry name" value="Zn_clus"/>
    <property type="match status" value="1"/>
</dbReference>
<dbReference type="PANTHER" id="PTHR38111:SF5">
    <property type="entry name" value="TRANSCRIPTION FACTOR DOMAIN-CONTAINING PROTEIN"/>
    <property type="match status" value="1"/>
</dbReference>
<dbReference type="PANTHER" id="PTHR38111">
    <property type="entry name" value="ZN(2)-C6 FUNGAL-TYPE DOMAIN-CONTAINING PROTEIN-RELATED"/>
    <property type="match status" value="1"/>
</dbReference>
<name>A0A2J6R702_HYAVF</name>
<organism evidence="3 4">
    <name type="scientific">Hyaloscypha variabilis (strain UAMH 11265 / GT02V1 / F)</name>
    <name type="common">Meliniomyces variabilis</name>
    <dbReference type="NCBI Taxonomy" id="1149755"/>
    <lineage>
        <taxon>Eukaryota</taxon>
        <taxon>Fungi</taxon>
        <taxon>Dikarya</taxon>
        <taxon>Ascomycota</taxon>
        <taxon>Pezizomycotina</taxon>
        <taxon>Leotiomycetes</taxon>
        <taxon>Helotiales</taxon>
        <taxon>Hyaloscyphaceae</taxon>
        <taxon>Hyaloscypha</taxon>
        <taxon>Hyaloscypha variabilis</taxon>
    </lineage>
</organism>
<dbReference type="CDD" id="cd00067">
    <property type="entry name" value="GAL4"/>
    <property type="match status" value="1"/>
</dbReference>
<dbReference type="InterPro" id="IPR036864">
    <property type="entry name" value="Zn2-C6_fun-type_DNA-bd_sf"/>
</dbReference>
<proteinExistence type="predicted"/>
<reference evidence="3 4" key="1">
    <citation type="submission" date="2016-04" db="EMBL/GenBank/DDBJ databases">
        <title>A degradative enzymes factory behind the ericoid mycorrhizal symbiosis.</title>
        <authorList>
            <consortium name="DOE Joint Genome Institute"/>
            <person name="Martino E."/>
            <person name="Morin E."/>
            <person name="Grelet G."/>
            <person name="Kuo A."/>
            <person name="Kohler A."/>
            <person name="Daghino S."/>
            <person name="Barry K."/>
            <person name="Choi C."/>
            <person name="Cichocki N."/>
            <person name="Clum A."/>
            <person name="Copeland A."/>
            <person name="Hainaut M."/>
            <person name="Haridas S."/>
            <person name="Labutti K."/>
            <person name="Lindquist E."/>
            <person name="Lipzen A."/>
            <person name="Khouja H.-R."/>
            <person name="Murat C."/>
            <person name="Ohm R."/>
            <person name="Olson A."/>
            <person name="Spatafora J."/>
            <person name="Veneault-Fourrey C."/>
            <person name="Henrissat B."/>
            <person name="Grigoriev I."/>
            <person name="Martin F."/>
            <person name="Perotto S."/>
        </authorList>
    </citation>
    <scope>NUCLEOTIDE SEQUENCE [LARGE SCALE GENOMIC DNA]</scope>
    <source>
        <strain evidence="3 4">F</strain>
    </source>
</reference>
<dbReference type="InterPro" id="IPR053178">
    <property type="entry name" value="Osmoadaptation_assoc"/>
</dbReference>
<keyword evidence="4" id="KW-1185">Reference proteome</keyword>
<dbReference type="SMART" id="SM00066">
    <property type="entry name" value="GAL4"/>
    <property type="match status" value="1"/>
</dbReference>
<dbReference type="Pfam" id="PF11951">
    <property type="entry name" value="Fungal_trans_2"/>
    <property type="match status" value="1"/>
</dbReference>
<dbReference type="STRING" id="1149755.A0A2J6R702"/>
<evidence type="ECO:0000313" key="3">
    <source>
        <dbReference type="EMBL" id="PMD34269.1"/>
    </source>
</evidence>
<dbReference type="GO" id="GO:0000981">
    <property type="term" value="F:DNA-binding transcription factor activity, RNA polymerase II-specific"/>
    <property type="evidence" value="ECO:0007669"/>
    <property type="project" value="InterPro"/>
</dbReference>
<evidence type="ECO:0000259" key="2">
    <source>
        <dbReference type="PROSITE" id="PS50048"/>
    </source>
</evidence>
<protein>
    <recommendedName>
        <fullName evidence="2">Zn(2)-C6 fungal-type domain-containing protein</fullName>
    </recommendedName>
</protein>
<dbReference type="InterPro" id="IPR021858">
    <property type="entry name" value="Fun_TF"/>
</dbReference>
<dbReference type="GO" id="GO:0008270">
    <property type="term" value="F:zinc ion binding"/>
    <property type="evidence" value="ECO:0007669"/>
    <property type="project" value="InterPro"/>
</dbReference>
<dbReference type="AlphaFoldDB" id="A0A2J6R702"/>
<dbReference type="Proteomes" id="UP000235786">
    <property type="component" value="Unassembled WGS sequence"/>
</dbReference>
<dbReference type="Gene3D" id="4.10.240.10">
    <property type="entry name" value="Zn(2)-C6 fungal-type DNA-binding domain"/>
    <property type="match status" value="1"/>
</dbReference>
<keyword evidence="1" id="KW-0539">Nucleus</keyword>
<dbReference type="OrthoDB" id="4314040at2759"/>